<protein>
    <recommendedName>
        <fullName evidence="3">Protein required for attachment to host cells</fullName>
    </recommendedName>
</protein>
<dbReference type="Proteomes" id="UP000198596">
    <property type="component" value="Unassembled WGS sequence"/>
</dbReference>
<dbReference type="AlphaFoldDB" id="A0A1I2HEH8"/>
<keyword evidence="2" id="KW-1185">Reference proteome</keyword>
<reference evidence="2" key="1">
    <citation type="submission" date="2016-10" db="EMBL/GenBank/DDBJ databases">
        <authorList>
            <person name="Varghese N."/>
            <person name="Submissions S."/>
        </authorList>
    </citation>
    <scope>NUCLEOTIDE SEQUENCE [LARGE SCALE GENOMIC DNA]</scope>
    <source>
        <strain evidence="2">CGMCC 1.9227</strain>
    </source>
</reference>
<organism evidence="1 2">
    <name type="scientific">Flavobacterium xueshanense</name>
    <dbReference type="NCBI Taxonomy" id="935223"/>
    <lineage>
        <taxon>Bacteria</taxon>
        <taxon>Pseudomonadati</taxon>
        <taxon>Bacteroidota</taxon>
        <taxon>Flavobacteriia</taxon>
        <taxon>Flavobacteriales</taxon>
        <taxon>Flavobacteriaceae</taxon>
        <taxon>Flavobacterium</taxon>
    </lineage>
</organism>
<gene>
    <name evidence="1" type="ORF">SAMN04488131_11392</name>
</gene>
<dbReference type="InterPro" id="IPR042226">
    <property type="entry name" value="eFR1_2_sf"/>
</dbReference>
<sequence>MSEKSKKQFGVWMDSHHAIIVGKENVDSGDFVVLGHEKEEGQGGNSNENAANNAERDSLHKLFKSITSHMQNVDELHVTGPGIAQEQFIKYLSETPQYKDVETKQSTSNKMNDESLIEYVASQFN</sequence>
<dbReference type="EMBL" id="FONQ01000013">
    <property type="protein sequence ID" value="SFF27793.1"/>
    <property type="molecule type" value="Genomic_DNA"/>
</dbReference>
<accession>A0A1I2HEH8</accession>
<evidence type="ECO:0008006" key="3">
    <source>
        <dbReference type="Google" id="ProtNLM"/>
    </source>
</evidence>
<proteinExistence type="predicted"/>
<name>A0A1I2HEH8_9FLAO</name>
<dbReference type="Gene3D" id="3.30.420.60">
    <property type="entry name" value="eRF1 domain 2"/>
    <property type="match status" value="1"/>
</dbReference>
<dbReference type="OrthoDB" id="1122364at2"/>
<evidence type="ECO:0000313" key="1">
    <source>
        <dbReference type="EMBL" id="SFF27793.1"/>
    </source>
</evidence>
<evidence type="ECO:0000313" key="2">
    <source>
        <dbReference type="Proteomes" id="UP000198596"/>
    </source>
</evidence>
<dbReference type="RefSeq" id="WP_091206935.1">
    <property type="nucleotide sequence ID" value="NZ_FONQ01000013.1"/>
</dbReference>
<dbReference type="SUPFAM" id="SSF53137">
    <property type="entry name" value="Translational machinery components"/>
    <property type="match status" value="1"/>
</dbReference>